<keyword evidence="2" id="KW-0449">Lipoprotein</keyword>
<evidence type="ECO:0000259" key="1">
    <source>
        <dbReference type="PROSITE" id="PS50914"/>
    </source>
</evidence>
<dbReference type="InterPro" id="IPR051686">
    <property type="entry name" value="Lipoprotein_DolP"/>
</dbReference>
<dbReference type="InterPro" id="IPR007055">
    <property type="entry name" value="BON_dom"/>
</dbReference>
<dbReference type="Gene3D" id="3.30.1340.30">
    <property type="match status" value="1"/>
</dbReference>
<name>A0A1W1EL51_9ZZZZ</name>
<sequence length="99" mass="10755">MKRVYILISMIILLLTSCSTNQVADETTEYVASSFVTSKIKAKLLATVGLEGFDISVKTYNNEIILTGVVNNGQQVALAGSVARSVKGARRVRNHIVVR</sequence>
<dbReference type="PROSITE" id="PS50914">
    <property type="entry name" value="BON"/>
    <property type="match status" value="1"/>
</dbReference>
<dbReference type="AlphaFoldDB" id="A0A1W1EL51"/>
<organism evidence="2">
    <name type="scientific">hydrothermal vent metagenome</name>
    <dbReference type="NCBI Taxonomy" id="652676"/>
    <lineage>
        <taxon>unclassified sequences</taxon>
        <taxon>metagenomes</taxon>
        <taxon>ecological metagenomes</taxon>
    </lineage>
</organism>
<accession>A0A1W1EL51</accession>
<dbReference type="PROSITE" id="PS51257">
    <property type="entry name" value="PROKAR_LIPOPROTEIN"/>
    <property type="match status" value="1"/>
</dbReference>
<evidence type="ECO:0000313" key="2">
    <source>
        <dbReference type="EMBL" id="SHO81593.1"/>
    </source>
</evidence>
<proteinExistence type="predicted"/>
<dbReference type="PANTHER" id="PTHR34606:SF15">
    <property type="entry name" value="BON DOMAIN-CONTAINING PROTEIN"/>
    <property type="match status" value="1"/>
</dbReference>
<protein>
    <submittedName>
        <fullName evidence="2">Putative lipoprotein</fullName>
    </submittedName>
</protein>
<dbReference type="PANTHER" id="PTHR34606">
    <property type="entry name" value="BON DOMAIN-CONTAINING PROTEIN"/>
    <property type="match status" value="1"/>
</dbReference>
<gene>
    <name evidence="2" type="ORF">MNB_SV-15-140</name>
</gene>
<dbReference type="Pfam" id="PF04972">
    <property type="entry name" value="BON"/>
    <property type="match status" value="1"/>
</dbReference>
<reference evidence="2" key="1">
    <citation type="submission" date="2016-10" db="EMBL/GenBank/DDBJ databases">
        <authorList>
            <person name="de Groot N.N."/>
        </authorList>
    </citation>
    <scope>NUCLEOTIDE SEQUENCE</scope>
</reference>
<dbReference type="EMBL" id="FRYL01000044">
    <property type="protein sequence ID" value="SHO81593.1"/>
    <property type="molecule type" value="Genomic_DNA"/>
</dbReference>
<feature type="domain" description="BON" evidence="1">
    <location>
        <begin position="32"/>
        <end position="99"/>
    </location>
</feature>